<reference evidence="2" key="2">
    <citation type="submission" date="2023-04" db="EMBL/GenBank/DDBJ databases">
        <authorList>
            <person name="Bruccoleri R.E."/>
            <person name="Oakeley E.J."/>
            <person name="Faust A.-M."/>
            <person name="Dessus-Babus S."/>
            <person name="Altorfer M."/>
            <person name="Burckhardt D."/>
            <person name="Oertli M."/>
            <person name="Naumann U."/>
            <person name="Petersen F."/>
            <person name="Wong J."/>
        </authorList>
    </citation>
    <scope>NUCLEOTIDE SEQUENCE</scope>
    <source>
        <strain evidence="2">GSM-AAB239-AS_SAM_17_03QT</strain>
        <tissue evidence="2">Leaf</tissue>
    </source>
</reference>
<protein>
    <submittedName>
        <fullName evidence="2">Uncharacterized protein</fullName>
    </submittedName>
</protein>
<comment type="caution">
    <text evidence="2">The sequence shown here is derived from an EMBL/GenBank/DDBJ whole genome shotgun (WGS) entry which is preliminary data.</text>
</comment>
<evidence type="ECO:0000313" key="3">
    <source>
        <dbReference type="Proteomes" id="UP001140949"/>
    </source>
</evidence>
<sequence>MHAPPAPERHMAEVTPRLSGRSADTRSVSDWMRCQRRGKSRGTDTSAKGACLFAEATMEPLRSDLKWVPRWACQIRPTGWLPRLVGRARVRFRRQGGTACGEIDTAATIDVIRGWRRTVSSHSLSLVVLMVGRVAFGGDIRFGQGRPDGDRGQVVVGGVNMVWWRGLAQCSRVGGVG</sequence>
<name>A0AAX6GG29_IRIPA</name>
<dbReference type="AlphaFoldDB" id="A0AAX6GG29"/>
<keyword evidence="3" id="KW-1185">Reference proteome</keyword>
<proteinExistence type="predicted"/>
<reference evidence="2" key="1">
    <citation type="journal article" date="2023" name="GigaByte">
        <title>Genome assembly of the bearded iris, Iris pallida Lam.</title>
        <authorList>
            <person name="Bruccoleri R.E."/>
            <person name="Oakeley E.J."/>
            <person name="Faust A.M.E."/>
            <person name="Altorfer M."/>
            <person name="Dessus-Babus S."/>
            <person name="Burckhardt D."/>
            <person name="Oertli M."/>
            <person name="Naumann U."/>
            <person name="Petersen F."/>
            <person name="Wong J."/>
        </authorList>
    </citation>
    <scope>NUCLEOTIDE SEQUENCE</scope>
    <source>
        <strain evidence="2">GSM-AAB239-AS_SAM_17_03QT</strain>
    </source>
</reference>
<dbReference type="EMBL" id="JANAVB010020398">
    <property type="protein sequence ID" value="KAJ6827255.1"/>
    <property type="molecule type" value="Genomic_DNA"/>
</dbReference>
<feature type="region of interest" description="Disordered" evidence="1">
    <location>
        <begin position="1"/>
        <end position="45"/>
    </location>
</feature>
<evidence type="ECO:0000313" key="2">
    <source>
        <dbReference type="EMBL" id="KAJ6827255.1"/>
    </source>
</evidence>
<gene>
    <name evidence="2" type="ORF">M6B38_369070</name>
</gene>
<accession>A0AAX6GG29</accession>
<organism evidence="2 3">
    <name type="scientific">Iris pallida</name>
    <name type="common">Sweet iris</name>
    <dbReference type="NCBI Taxonomy" id="29817"/>
    <lineage>
        <taxon>Eukaryota</taxon>
        <taxon>Viridiplantae</taxon>
        <taxon>Streptophyta</taxon>
        <taxon>Embryophyta</taxon>
        <taxon>Tracheophyta</taxon>
        <taxon>Spermatophyta</taxon>
        <taxon>Magnoliopsida</taxon>
        <taxon>Liliopsida</taxon>
        <taxon>Asparagales</taxon>
        <taxon>Iridaceae</taxon>
        <taxon>Iridoideae</taxon>
        <taxon>Irideae</taxon>
        <taxon>Iris</taxon>
    </lineage>
</organism>
<dbReference type="Proteomes" id="UP001140949">
    <property type="component" value="Unassembled WGS sequence"/>
</dbReference>
<evidence type="ECO:0000256" key="1">
    <source>
        <dbReference type="SAM" id="MobiDB-lite"/>
    </source>
</evidence>